<dbReference type="Proteomes" id="UP001218218">
    <property type="component" value="Unassembled WGS sequence"/>
</dbReference>
<gene>
    <name evidence="2" type="ORF">DFH08DRAFT_933636</name>
</gene>
<sequence length="223" mass="25829">MVLLSLNYCGTIPYPQSLSPNLLIQLYLVVMSPHRKYKKESKASQDSRSSAKKDTKGSLRKQVLLRCLYRANSPNSESVDEHRRPSEEESTRDLALSANKQAPSSSSVAPRHFRTHIPAAQHVIQNRIDDIKRCMRSVHRNSRLLRHAVALRRCPVSYIGDPRVYFADKLRFLLRYCDRFVLDWEIELQTLLSALRAPPWDKKYWRNSLNLVLDSIRVGIDVM</sequence>
<reference evidence="2" key="1">
    <citation type="submission" date="2023-03" db="EMBL/GenBank/DDBJ databases">
        <title>Massive genome expansion in bonnet fungi (Mycena s.s.) driven by repeated elements and novel gene families across ecological guilds.</title>
        <authorList>
            <consortium name="Lawrence Berkeley National Laboratory"/>
            <person name="Harder C.B."/>
            <person name="Miyauchi S."/>
            <person name="Viragh M."/>
            <person name="Kuo A."/>
            <person name="Thoen E."/>
            <person name="Andreopoulos B."/>
            <person name="Lu D."/>
            <person name="Skrede I."/>
            <person name="Drula E."/>
            <person name="Henrissat B."/>
            <person name="Morin E."/>
            <person name="Kohler A."/>
            <person name="Barry K."/>
            <person name="LaButti K."/>
            <person name="Morin E."/>
            <person name="Salamov A."/>
            <person name="Lipzen A."/>
            <person name="Mereny Z."/>
            <person name="Hegedus B."/>
            <person name="Baldrian P."/>
            <person name="Stursova M."/>
            <person name="Weitz H."/>
            <person name="Taylor A."/>
            <person name="Grigoriev I.V."/>
            <person name="Nagy L.G."/>
            <person name="Martin F."/>
            <person name="Kauserud H."/>
        </authorList>
    </citation>
    <scope>NUCLEOTIDE SEQUENCE</scope>
    <source>
        <strain evidence="2">CBHHK002</strain>
    </source>
</reference>
<feature type="region of interest" description="Disordered" evidence="1">
    <location>
        <begin position="73"/>
        <end position="110"/>
    </location>
</feature>
<feature type="compositionally biased region" description="Polar residues" evidence="1">
    <location>
        <begin position="98"/>
        <end position="108"/>
    </location>
</feature>
<feature type="compositionally biased region" description="Basic and acidic residues" evidence="1">
    <location>
        <begin position="79"/>
        <end position="92"/>
    </location>
</feature>
<keyword evidence="3" id="KW-1185">Reference proteome</keyword>
<organism evidence="2 3">
    <name type="scientific">Mycena albidolilacea</name>
    <dbReference type="NCBI Taxonomy" id="1033008"/>
    <lineage>
        <taxon>Eukaryota</taxon>
        <taxon>Fungi</taxon>
        <taxon>Dikarya</taxon>
        <taxon>Basidiomycota</taxon>
        <taxon>Agaricomycotina</taxon>
        <taxon>Agaricomycetes</taxon>
        <taxon>Agaricomycetidae</taxon>
        <taxon>Agaricales</taxon>
        <taxon>Marasmiineae</taxon>
        <taxon>Mycenaceae</taxon>
        <taxon>Mycena</taxon>
    </lineage>
</organism>
<evidence type="ECO:0000313" key="2">
    <source>
        <dbReference type="EMBL" id="KAJ7355843.1"/>
    </source>
</evidence>
<name>A0AAD7ADQ7_9AGAR</name>
<comment type="caution">
    <text evidence="2">The sequence shown here is derived from an EMBL/GenBank/DDBJ whole genome shotgun (WGS) entry which is preliminary data.</text>
</comment>
<dbReference type="AlphaFoldDB" id="A0AAD7ADQ7"/>
<evidence type="ECO:0000313" key="3">
    <source>
        <dbReference type="Proteomes" id="UP001218218"/>
    </source>
</evidence>
<dbReference type="EMBL" id="JARIHO010000009">
    <property type="protein sequence ID" value="KAJ7355843.1"/>
    <property type="molecule type" value="Genomic_DNA"/>
</dbReference>
<proteinExistence type="predicted"/>
<feature type="region of interest" description="Disordered" evidence="1">
    <location>
        <begin position="37"/>
        <end position="58"/>
    </location>
</feature>
<feature type="compositionally biased region" description="Basic and acidic residues" evidence="1">
    <location>
        <begin position="40"/>
        <end position="57"/>
    </location>
</feature>
<protein>
    <submittedName>
        <fullName evidence="2">Uncharacterized protein</fullName>
    </submittedName>
</protein>
<accession>A0AAD7ADQ7</accession>
<evidence type="ECO:0000256" key="1">
    <source>
        <dbReference type="SAM" id="MobiDB-lite"/>
    </source>
</evidence>